<evidence type="ECO:0000256" key="10">
    <source>
        <dbReference type="ARBA" id="ARBA00030775"/>
    </source>
</evidence>
<keyword evidence="7 11" id="KW-1133">Transmembrane helix</keyword>
<feature type="transmembrane region" description="Helical" evidence="11">
    <location>
        <begin position="20"/>
        <end position="40"/>
    </location>
</feature>
<evidence type="ECO:0000313" key="14">
    <source>
        <dbReference type="Proteomes" id="UP001430149"/>
    </source>
</evidence>
<accession>A0ABS2K5S8</accession>
<protein>
    <recommendedName>
        <fullName evidence="2">Type II secretion system protein H</fullName>
    </recommendedName>
    <alternativeName>
        <fullName evidence="10">General secretion pathway protein H</fullName>
    </alternativeName>
</protein>
<evidence type="ECO:0000256" key="3">
    <source>
        <dbReference type="ARBA" id="ARBA00022475"/>
    </source>
</evidence>
<feature type="domain" description="General secretion pathway GspH" evidence="12">
    <location>
        <begin position="56"/>
        <end position="166"/>
    </location>
</feature>
<name>A0ABS2K5S8_9GAMM</name>
<evidence type="ECO:0000256" key="1">
    <source>
        <dbReference type="ARBA" id="ARBA00004377"/>
    </source>
</evidence>
<dbReference type="InterPro" id="IPR022346">
    <property type="entry name" value="T2SS_GspH"/>
</dbReference>
<dbReference type="RefSeq" id="WP_204683111.1">
    <property type="nucleotide sequence ID" value="NZ_BSNR01000004.1"/>
</dbReference>
<evidence type="ECO:0000259" key="12">
    <source>
        <dbReference type="Pfam" id="PF12019"/>
    </source>
</evidence>
<evidence type="ECO:0000256" key="7">
    <source>
        <dbReference type="ARBA" id="ARBA00022989"/>
    </source>
</evidence>
<dbReference type="Pfam" id="PF12019">
    <property type="entry name" value="GspH"/>
    <property type="match status" value="1"/>
</dbReference>
<evidence type="ECO:0000256" key="2">
    <source>
        <dbReference type="ARBA" id="ARBA00021549"/>
    </source>
</evidence>
<dbReference type="Proteomes" id="UP001430149">
    <property type="component" value="Unassembled WGS sequence"/>
</dbReference>
<comment type="similarity">
    <text evidence="9">Belongs to the GSP H family.</text>
</comment>
<keyword evidence="14" id="KW-1185">Reference proteome</keyword>
<evidence type="ECO:0000256" key="4">
    <source>
        <dbReference type="ARBA" id="ARBA00022481"/>
    </source>
</evidence>
<evidence type="ECO:0000256" key="11">
    <source>
        <dbReference type="SAM" id="Phobius"/>
    </source>
</evidence>
<organism evidence="13 14">
    <name type="scientific">Dyella flava</name>
    <dbReference type="NCBI Taxonomy" id="1920170"/>
    <lineage>
        <taxon>Bacteria</taxon>
        <taxon>Pseudomonadati</taxon>
        <taxon>Pseudomonadota</taxon>
        <taxon>Gammaproteobacteria</taxon>
        <taxon>Lysobacterales</taxon>
        <taxon>Rhodanobacteraceae</taxon>
        <taxon>Dyella</taxon>
    </lineage>
</organism>
<evidence type="ECO:0000256" key="8">
    <source>
        <dbReference type="ARBA" id="ARBA00023136"/>
    </source>
</evidence>
<dbReference type="Gene3D" id="3.55.40.10">
    <property type="entry name" value="minor pseudopilin epsh domain"/>
    <property type="match status" value="1"/>
</dbReference>
<keyword evidence="6 11" id="KW-0812">Transmembrane</keyword>
<dbReference type="SUPFAM" id="SSF54523">
    <property type="entry name" value="Pili subunits"/>
    <property type="match status" value="1"/>
</dbReference>
<keyword evidence="4" id="KW-0488">Methylation</keyword>
<gene>
    <name evidence="13" type="ORF">ISP19_14425</name>
</gene>
<evidence type="ECO:0000256" key="9">
    <source>
        <dbReference type="ARBA" id="ARBA00025772"/>
    </source>
</evidence>
<reference evidence="13" key="1">
    <citation type="submission" date="2020-10" db="EMBL/GenBank/DDBJ databases">
        <title>Phylogeny of dyella-like bacteria.</title>
        <authorList>
            <person name="Fu J."/>
        </authorList>
    </citation>
    <scope>NUCLEOTIDE SEQUENCE</scope>
    <source>
        <strain evidence="13">DHOC52</strain>
    </source>
</reference>
<comment type="subcellular location">
    <subcellularLocation>
        <location evidence="1">Cell inner membrane</location>
        <topology evidence="1">Single-pass membrane protein</topology>
    </subcellularLocation>
</comment>
<sequence length="186" mass="20180">MKSWTAQSPFRRMPDGFGLIEQIVSMVVLAVLTIIAIPSFRHLIDQQTLRQAQMDYIAALQHAHDLAVNEQVRVVFCPSSNALTCNNAAWNNGWLIGHDPENKGRPVGAPLYVGGKYSSRLNIIGSDSKKSVRFQPDGTVGASNQTLFICLRGDDSHALKVVVARRGRIRGEVASPVDAAACAGLD</sequence>
<proteinExistence type="inferred from homology"/>
<dbReference type="EMBL" id="JADIKE010000037">
    <property type="protein sequence ID" value="MBM7126573.1"/>
    <property type="molecule type" value="Genomic_DNA"/>
</dbReference>
<evidence type="ECO:0000256" key="6">
    <source>
        <dbReference type="ARBA" id="ARBA00022692"/>
    </source>
</evidence>
<keyword evidence="8 11" id="KW-0472">Membrane</keyword>
<evidence type="ECO:0000313" key="13">
    <source>
        <dbReference type="EMBL" id="MBM7126573.1"/>
    </source>
</evidence>
<dbReference type="InterPro" id="IPR045584">
    <property type="entry name" value="Pilin-like"/>
</dbReference>
<evidence type="ECO:0000256" key="5">
    <source>
        <dbReference type="ARBA" id="ARBA00022519"/>
    </source>
</evidence>
<keyword evidence="5" id="KW-0997">Cell inner membrane</keyword>
<comment type="caution">
    <text evidence="13">The sequence shown here is derived from an EMBL/GenBank/DDBJ whole genome shotgun (WGS) entry which is preliminary data.</text>
</comment>
<keyword evidence="3" id="KW-1003">Cell membrane</keyword>